<dbReference type="InterPro" id="IPR001683">
    <property type="entry name" value="PX_dom"/>
</dbReference>
<keyword evidence="5" id="KW-1185">Reference proteome</keyword>
<dbReference type="VEuPathDB" id="FungiDB:KRP22_4602"/>
<dbReference type="HOGENOM" id="CLU_262955_0_0_1"/>
<feature type="compositionally biased region" description="Polar residues" evidence="1">
    <location>
        <begin position="1051"/>
        <end position="1064"/>
    </location>
</feature>
<dbReference type="STRING" id="164328.H3HE18"/>
<accession>H3HE18</accession>
<dbReference type="Pfam" id="PF00732">
    <property type="entry name" value="GMC_oxred_N"/>
    <property type="match status" value="1"/>
</dbReference>
<dbReference type="VEuPathDB" id="FungiDB:KRP23_13890"/>
<dbReference type="Proteomes" id="UP000005238">
    <property type="component" value="Unassembled WGS sequence"/>
</dbReference>
<evidence type="ECO:0000259" key="3">
    <source>
        <dbReference type="PROSITE" id="PS50195"/>
    </source>
</evidence>
<dbReference type="Pfam" id="PF13450">
    <property type="entry name" value="NAD_binding_8"/>
    <property type="match status" value="1"/>
</dbReference>
<name>H3HE18_PHYRM</name>
<feature type="transmembrane region" description="Helical" evidence="2">
    <location>
        <begin position="1099"/>
        <end position="1121"/>
    </location>
</feature>
<proteinExistence type="predicted"/>
<feature type="region of interest" description="Disordered" evidence="1">
    <location>
        <begin position="1228"/>
        <end position="1283"/>
    </location>
</feature>
<dbReference type="eggNOG" id="KOG1238">
    <property type="taxonomic scope" value="Eukaryota"/>
</dbReference>
<organism evidence="4 5">
    <name type="scientific">Phytophthora ramorum</name>
    <name type="common">Sudden oak death agent</name>
    <dbReference type="NCBI Taxonomy" id="164328"/>
    <lineage>
        <taxon>Eukaryota</taxon>
        <taxon>Sar</taxon>
        <taxon>Stramenopiles</taxon>
        <taxon>Oomycota</taxon>
        <taxon>Peronosporomycetes</taxon>
        <taxon>Peronosporales</taxon>
        <taxon>Peronosporaceae</taxon>
        <taxon>Phytophthora</taxon>
    </lineage>
</organism>
<dbReference type="CDD" id="cd06093">
    <property type="entry name" value="PX_domain"/>
    <property type="match status" value="1"/>
</dbReference>
<feature type="compositionally biased region" description="Low complexity" evidence="1">
    <location>
        <begin position="962"/>
        <end position="986"/>
    </location>
</feature>
<keyword evidence="2" id="KW-1133">Transmembrane helix</keyword>
<dbReference type="PANTHER" id="PTHR47190">
    <property type="entry name" value="DEHYDROGENASE, PUTATIVE-RELATED"/>
    <property type="match status" value="1"/>
</dbReference>
<protein>
    <recommendedName>
        <fullName evidence="3">PX domain-containing protein</fullName>
    </recommendedName>
</protein>
<dbReference type="PROSITE" id="PS00624">
    <property type="entry name" value="GMC_OXRED_2"/>
    <property type="match status" value="1"/>
</dbReference>
<dbReference type="VEuPathDB" id="FungiDB:KRP22_4604"/>
<reference evidence="5" key="1">
    <citation type="journal article" date="2006" name="Science">
        <title>Phytophthora genome sequences uncover evolutionary origins and mechanisms of pathogenesis.</title>
        <authorList>
            <person name="Tyler B.M."/>
            <person name="Tripathy S."/>
            <person name="Zhang X."/>
            <person name="Dehal P."/>
            <person name="Jiang R.H."/>
            <person name="Aerts A."/>
            <person name="Arredondo F.D."/>
            <person name="Baxter L."/>
            <person name="Bensasson D."/>
            <person name="Beynon J.L."/>
            <person name="Chapman J."/>
            <person name="Damasceno C.M."/>
            <person name="Dorrance A.E."/>
            <person name="Dou D."/>
            <person name="Dickerman A.W."/>
            <person name="Dubchak I.L."/>
            <person name="Garbelotto M."/>
            <person name="Gijzen M."/>
            <person name="Gordon S.G."/>
            <person name="Govers F."/>
            <person name="Grunwald N.J."/>
            <person name="Huang W."/>
            <person name="Ivors K.L."/>
            <person name="Jones R.W."/>
            <person name="Kamoun S."/>
            <person name="Krampis K."/>
            <person name="Lamour K.H."/>
            <person name="Lee M.K."/>
            <person name="McDonald W.H."/>
            <person name="Medina M."/>
            <person name="Meijer H.J."/>
            <person name="Nordberg E.K."/>
            <person name="Maclean D.J."/>
            <person name="Ospina-Giraldo M.D."/>
            <person name="Morris P.F."/>
            <person name="Phuntumart V."/>
            <person name="Putnam N.H."/>
            <person name="Rash S."/>
            <person name="Rose J.K."/>
            <person name="Sakihama Y."/>
            <person name="Salamov A.A."/>
            <person name="Savidor A."/>
            <person name="Scheuring C.F."/>
            <person name="Smith B.M."/>
            <person name="Sobral B.W."/>
            <person name="Terry A."/>
            <person name="Torto-Alalibo T.A."/>
            <person name="Win J."/>
            <person name="Xu Z."/>
            <person name="Zhang H."/>
            <person name="Grigoriev I.V."/>
            <person name="Rokhsar D.S."/>
            <person name="Boore J.L."/>
        </authorList>
    </citation>
    <scope>NUCLEOTIDE SEQUENCE [LARGE SCALE GENOMIC DNA]</scope>
    <source>
        <strain evidence="5">Pr102</strain>
    </source>
</reference>
<dbReference type="Gene3D" id="3.50.50.60">
    <property type="entry name" value="FAD/NAD(P)-binding domain"/>
    <property type="match status" value="1"/>
</dbReference>
<keyword evidence="2" id="KW-0812">Transmembrane</keyword>
<dbReference type="EMBL" id="DS566094">
    <property type="status" value="NOT_ANNOTATED_CDS"/>
    <property type="molecule type" value="Genomic_DNA"/>
</dbReference>
<dbReference type="PROSITE" id="PS50195">
    <property type="entry name" value="PX"/>
    <property type="match status" value="1"/>
</dbReference>
<dbReference type="Gene3D" id="3.30.410.10">
    <property type="entry name" value="Cholesterol Oxidase, domain 2"/>
    <property type="match status" value="1"/>
</dbReference>
<dbReference type="GO" id="GO:0016614">
    <property type="term" value="F:oxidoreductase activity, acting on CH-OH group of donors"/>
    <property type="evidence" value="ECO:0007669"/>
    <property type="project" value="InterPro"/>
</dbReference>
<sequence>MGDIHVMYQGGGDSTAETRLNICSTSGTVYESVVVVGHMHGSDNVVYYLLEVRSWEMPLEGYVVRRRYNDFRTFHQELAKLMPSQRPRSSTSVGFGLYYSSLLCNPLTRAPPEASPLCAPAAMTEEFRPNGGVASYNNNAVLPLDAVKFNLAGRPWLPPMPSGGVYAMFTTRNALINYRIQQFNYILAAVMSDKSSDVARLLMNFIQEKPDAQAQTYTNLSEYAPIDIPLNVERCARRRAMSMGKRQLRDQILVCGVSGSDAYDVIVVGSGPGGLVAAEYLTRQSDVSVLLLEAGNVSLQATGGADVLSYSASKGWTKFDIPGEFDNVIYNSENEAYRVDWIDSSSIWLGKLLGGCSSISAVQYFRTPDAYLSKATWPFSVDVVNSGFDAVEELSPYTETPSADAEYYLLEAFNIVSSALEGVGYSLKTLNDEEARNNKNATFGHPPYTIRDGLRDSPAKTFYSAMEGRENFKLLVNSKVLYIQQTQGNATGVVYQNGAGETTEVSLTDGGVVVVAAGALSTPQLLMQSGIGPQDQLEALASEGSFTGVGEQDTWVVNEAMGKTVFDAAVVYASFTHSGMVPFLNTERPEDAIAQFVKNQTGPWAIPGPVMTAYETMEIGGREYEFQTTVLPHGFGDDYKTDEAYTLALLINNPESRDYISVEGSSFNVATNGSWYLSTSNDVEAMETYAAKMISAMTDAGSVHHFGGSCYTAADEADDGLRCAEASFRVVGTQNVYLSDASLMKEGTVNPYGFVMYIGQQAAKNVLDAAFGVSADTEIRSTGRSSSNSAASGHSSSMSGFVTAVHAASSICSKAEECYVNGSSSKVCNRTEKKCNRCLSEKESDSLLASIGAWTEYNCYAYADDGDCPSGTTECPAIYSEEVGIAKANEPAVLFMNGSALTTTTSDRVESSASSAGSEEAGTSDGSSTSTSTSTKKKSSSSSSDSSKSTSSSNSTKKKKTTSSSSSSDSSSSSSASKTSKPTTKPTTKKTTKPATSSSSSSSGSSAGDSTSASVSASASASASASSSSAGGSNSSSQSSAGSSGSKDMYAQTSSVSATVAPNQSTTTKSTTADSALNDGNSKSSNTASADTGSSGMNWGLVLGIVGGAAALVAVAGFVVWKKKQDEDDSGDEEAAFSPNKPTYPAGRTMAAPPSASAATTAYTAQSNYNYGNNYNSNYGESNYNSNYASTTSTQYAAGAGMVPASYGSPSSIDIDDDSQIRRTDSILGGTGVMSSTTSSQQTPFEFSGGPSPVGTAASRNVWGNEASSFRQKRTASDVSVEF</sequence>
<dbReference type="VEuPathDB" id="FungiDB:KRP23_13892"/>
<dbReference type="PANTHER" id="PTHR47190:SF2">
    <property type="entry name" value="CELLOBIOSE DEHYDROGENASE (AFU_ORTHOLOGUE AFUA_2G17620)"/>
    <property type="match status" value="1"/>
</dbReference>
<dbReference type="Gene3D" id="3.30.1520.10">
    <property type="entry name" value="Phox-like domain"/>
    <property type="match status" value="1"/>
</dbReference>
<dbReference type="InterPro" id="IPR036188">
    <property type="entry name" value="FAD/NAD-bd_sf"/>
</dbReference>
<feature type="region of interest" description="Disordered" evidence="1">
    <location>
        <begin position="904"/>
        <end position="1092"/>
    </location>
</feature>
<evidence type="ECO:0000256" key="2">
    <source>
        <dbReference type="SAM" id="Phobius"/>
    </source>
</evidence>
<dbReference type="InParanoid" id="H3HE18"/>
<evidence type="ECO:0000313" key="4">
    <source>
        <dbReference type="EnsemblProtists" id="Phyra96680"/>
    </source>
</evidence>
<feature type="domain" description="PX" evidence="3">
    <location>
        <begin position="26"/>
        <end position="213"/>
    </location>
</feature>
<feature type="region of interest" description="Disordered" evidence="1">
    <location>
        <begin position="1127"/>
        <end position="1153"/>
    </location>
</feature>
<dbReference type="PRINTS" id="PR00368">
    <property type="entry name" value="FADPNR"/>
</dbReference>
<evidence type="ECO:0000313" key="5">
    <source>
        <dbReference type="Proteomes" id="UP000005238"/>
    </source>
</evidence>
<dbReference type="GO" id="GO:0050660">
    <property type="term" value="F:flavin adenine dinucleotide binding"/>
    <property type="evidence" value="ECO:0007669"/>
    <property type="project" value="InterPro"/>
</dbReference>
<feature type="compositionally biased region" description="Low complexity" evidence="1">
    <location>
        <begin position="993"/>
        <end position="1047"/>
    </location>
</feature>
<reference evidence="4" key="2">
    <citation type="submission" date="2015-06" db="UniProtKB">
        <authorList>
            <consortium name="EnsemblProtists"/>
        </authorList>
    </citation>
    <scope>IDENTIFICATION</scope>
    <source>
        <strain evidence="4">Pr102</strain>
    </source>
</reference>
<dbReference type="InterPro" id="IPR036871">
    <property type="entry name" value="PX_dom_sf"/>
</dbReference>
<dbReference type="SUPFAM" id="SSF51905">
    <property type="entry name" value="FAD/NAD(P)-binding domain"/>
    <property type="match status" value="1"/>
</dbReference>
<feature type="compositionally biased region" description="Low complexity" evidence="1">
    <location>
        <begin position="911"/>
        <end position="955"/>
    </location>
</feature>
<dbReference type="NCBIfam" id="TIGR01167">
    <property type="entry name" value="LPXTG_anchor"/>
    <property type="match status" value="1"/>
</dbReference>
<dbReference type="EnsemblProtists" id="Phyra96680">
    <property type="protein sequence ID" value="Phyra96680"/>
    <property type="gene ID" value="Phyra96680"/>
</dbReference>
<keyword evidence="2" id="KW-0472">Membrane</keyword>
<dbReference type="VEuPathDB" id="FungiDB:KRP22_4603"/>
<dbReference type="InterPro" id="IPR053208">
    <property type="entry name" value="GMC_Oxidoreductase_CD"/>
</dbReference>
<dbReference type="InterPro" id="IPR000172">
    <property type="entry name" value="GMC_OxRdtase_N"/>
</dbReference>
<evidence type="ECO:0000256" key="1">
    <source>
        <dbReference type="SAM" id="MobiDB-lite"/>
    </source>
</evidence>
<dbReference type="GO" id="GO:0035091">
    <property type="term" value="F:phosphatidylinositol binding"/>
    <property type="evidence" value="ECO:0007669"/>
    <property type="project" value="InterPro"/>
</dbReference>
<dbReference type="SUPFAM" id="SSF54373">
    <property type="entry name" value="FAD-linked reductases, C-terminal domain"/>
    <property type="match status" value="1"/>
</dbReference>
<dbReference type="SUPFAM" id="SSF64268">
    <property type="entry name" value="PX domain"/>
    <property type="match status" value="1"/>
</dbReference>
<dbReference type="VEuPathDB" id="FungiDB:KRP23_13891"/>
<dbReference type="GO" id="GO:0016491">
    <property type="term" value="F:oxidoreductase activity"/>
    <property type="evidence" value="ECO:0000318"/>
    <property type="project" value="GO_Central"/>
</dbReference>
<feature type="compositionally biased region" description="Polar residues" evidence="1">
    <location>
        <begin position="1073"/>
        <end position="1092"/>
    </location>
</feature>